<evidence type="ECO:0000313" key="3">
    <source>
        <dbReference type="Proteomes" id="UP000215305"/>
    </source>
</evidence>
<reference evidence="2" key="1">
    <citation type="submission" date="2018-08" db="EMBL/GenBank/DDBJ databases">
        <title>Draft genome sequence of azole-resistant Aspergillus thermomutatus (Neosartorya pseudofischeri) strain HMR AF 39, isolated from a human nasal aspirate.</title>
        <authorList>
            <person name="Parent-Michaud M."/>
            <person name="Dufresne P.J."/>
            <person name="Fournier E."/>
            <person name="Martineau C."/>
            <person name="Moreira S."/>
            <person name="Perkins V."/>
            <person name="De Repentigny L."/>
            <person name="Dufresne S.F."/>
        </authorList>
    </citation>
    <scope>NUCLEOTIDE SEQUENCE [LARGE SCALE GENOMIC DNA]</scope>
    <source>
        <strain evidence="2">HMR AF 39</strain>
    </source>
</reference>
<dbReference type="PANTHER" id="PTHR13639:SF2">
    <property type="entry name" value="CYTOCHROME C OXIDASE ASSEMBLY FACTOR 4 HOMOLOG, MITOCHONDRIAL"/>
    <property type="match status" value="1"/>
</dbReference>
<keyword evidence="3" id="KW-1185">Reference proteome</keyword>
<dbReference type="STRING" id="41047.A0A397GGI0"/>
<protein>
    <recommendedName>
        <fullName evidence="4">CHCH domain-containing protein</fullName>
    </recommendedName>
</protein>
<sequence>MSKKEDKPAVVPEVDDDEPDEWDKRIFSTGCAVEQDRMNECYFAKKDWRQCKDEVSHAGDCLQPNRKHRITSILSFGFRLIVHKEAEELKLIERVMADGGISRVLEAQGQ</sequence>
<dbReference type="GO" id="GO:0033617">
    <property type="term" value="P:mitochondrial respiratory chain complex IV assembly"/>
    <property type="evidence" value="ECO:0007669"/>
    <property type="project" value="InterPro"/>
</dbReference>
<dbReference type="OrthoDB" id="5586401at2759"/>
<dbReference type="InterPro" id="IPR039870">
    <property type="entry name" value="Coa4-like"/>
</dbReference>
<dbReference type="Proteomes" id="UP000215305">
    <property type="component" value="Unassembled WGS sequence"/>
</dbReference>
<evidence type="ECO:0008006" key="4">
    <source>
        <dbReference type="Google" id="ProtNLM"/>
    </source>
</evidence>
<dbReference type="VEuPathDB" id="FungiDB:CDV56_103999"/>
<dbReference type="PANTHER" id="PTHR13639">
    <property type="entry name" value="CYTOCHROME C OXIDASE ASSEMBLY FACTOR 4 HOMOLOG, MITOCHONDRIAL"/>
    <property type="match status" value="1"/>
</dbReference>
<dbReference type="AlphaFoldDB" id="A0A397GGI0"/>
<dbReference type="RefSeq" id="XP_026611994.1">
    <property type="nucleotide sequence ID" value="XM_026757618.1"/>
</dbReference>
<gene>
    <name evidence="2" type="ORF">CDV56_103999</name>
</gene>
<dbReference type="EMBL" id="NKHU02000196">
    <property type="protein sequence ID" value="RHZ48506.1"/>
    <property type="molecule type" value="Genomic_DNA"/>
</dbReference>
<dbReference type="GO" id="GO:0005758">
    <property type="term" value="C:mitochondrial intermembrane space"/>
    <property type="evidence" value="ECO:0007669"/>
    <property type="project" value="InterPro"/>
</dbReference>
<proteinExistence type="predicted"/>
<comment type="caution">
    <text evidence="2">The sequence shown here is derived from an EMBL/GenBank/DDBJ whole genome shotgun (WGS) entry which is preliminary data.</text>
</comment>
<evidence type="ECO:0000256" key="1">
    <source>
        <dbReference type="SAM" id="MobiDB-lite"/>
    </source>
</evidence>
<accession>A0A397GGI0</accession>
<dbReference type="GeneID" id="38125973"/>
<feature type="region of interest" description="Disordered" evidence="1">
    <location>
        <begin position="1"/>
        <end position="20"/>
    </location>
</feature>
<evidence type="ECO:0000313" key="2">
    <source>
        <dbReference type="EMBL" id="RHZ48506.1"/>
    </source>
</evidence>
<name>A0A397GGI0_ASPTH</name>
<organism evidence="2 3">
    <name type="scientific">Aspergillus thermomutatus</name>
    <name type="common">Neosartorya pseudofischeri</name>
    <dbReference type="NCBI Taxonomy" id="41047"/>
    <lineage>
        <taxon>Eukaryota</taxon>
        <taxon>Fungi</taxon>
        <taxon>Dikarya</taxon>
        <taxon>Ascomycota</taxon>
        <taxon>Pezizomycotina</taxon>
        <taxon>Eurotiomycetes</taxon>
        <taxon>Eurotiomycetidae</taxon>
        <taxon>Eurotiales</taxon>
        <taxon>Aspergillaceae</taxon>
        <taxon>Aspergillus</taxon>
        <taxon>Aspergillus subgen. Fumigati</taxon>
    </lineage>
</organism>